<name>A0A0A2MDI5_9FLAO</name>
<keyword evidence="1" id="KW-0472">Membrane</keyword>
<dbReference type="EMBL" id="JRLW01000002">
    <property type="protein sequence ID" value="KGO90349.1"/>
    <property type="molecule type" value="Genomic_DNA"/>
</dbReference>
<evidence type="ECO:0000313" key="2">
    <source>
        <dbReference type="EMBL" id="KGO90349.1"/>
    </source>
</evidence>
<protein>
    <submittedName>
        <fullName evidence="2">Uncharacterized protein</fullName>
    </submittedName>
</protein>
<dbReference type="Proteomes" id="UP000030121">
    <property type="component" value="Unassembled WGS sequence"/>
</dbReference>
<dbReference type="OrthoDB" id="1361992at2"/>
<dbReference type="eggNOG" id="ENOG5030YR4">
    <property type="taxonomic scope" value="Bacteria"/>
</dbReference>
<comment type="caution">
    <text evidence="2">The sequence shown here is derived from an EMBL/GenBank/DDBJ whole genome shotgun (WGS) entry which is preliminary data.</text>
</comment>
<reference evidence="2 3" key="1">
    <citation type="submission" date="2013-09" db="EMBL/GenBank/DDBJ databases">
        <authorList>
            <person name="Zeng Z."/>
            <person name="Chen C."/>
        </authorList>
    </citation>
    <scope>NUCLEOTIDE SEQUENCE [LARGE SCALE GENOMIC DNA]</scope>
    <source>
        <strain evidence="2 3">GH29-5</strain>
    </source>
</reference>
<sequence>MTKNNRKIRNLLAFYKSTIAVNLAVSLLCFLFGGFSEFVLMFISFGFVVSLSVKEVRKTNDYLFYYNNGWSKLQLWGYAGLINLTAGLSLLSVYLFFFNQ</sequence>
<dbReference type="STRING" id="1121899.GCA_000430025_01706"/>
<feature type="transmembrane region" description="Helical" evidence="1">
    <location>
        <begin position="73"/>
        <end position="97"/>
    </location>
</feature>
<keyword evidence="3" id="KW-1185">Reference proteome</keyword>
<proteinExistence type="predicted"/>
<keyword evidence="1" id="KW-0812">Transmembrane</keyword>
<dbReference type="AlphaFoldDB" id="A0A0A2MDI5"/>
<accession>A0A0A2MDI5</accession>
<gene>
    <name evidence="2" type="ORF">Q764_02015</name>
</gene>
<dbReference type="RefSeq" id="WP_026980154.1">
    <property type="nucleotide sequence ID" value="NZ_AUCZ01000007.1"/>
</dbReference>
<feature type="transmembrane region" description="Helical" evidence="1">
    <location>
        <begin position="20"/>
        <end position="53"/>
    </location>
</feature>
<evidence type="ECO:0000256" key="1">
    <source>
        <dbReference type="SAM" id="Phobius"/>
    </source>
</evidence>
<keyword evidence="1" id="KW-1133">Transmembrane helix</keyword>
<organism evidence="2 3">
    <name type="scientific">Flavobacterium suncheonense GH29-5 = DSM 17707</name>
    <dbReference type="NCBI Taxonomy" id="1121899"/>
    <lineage>
        <taxon>Bacteria</taxon>
        <taxon>Pseudomonadati</taxon>
        <taxon>Bacteroidota</taxon>
        <taxon>Flavobacteriia</taxon>
        <taxon>Flavobacteriales</taxon>
        <taxon>Flavobacteriaceae</taxon>
        <taxon>Flavobacterium</taxon>
    </lineage>
</organism>
<evidence type="ECO:0000313" key="3">
    <source>
        <dbReference type="Proteomes" id="UP000030121"/>
    </source>
</evidence>